<dbReference type="InterPro" id="IPR049680">
    <property type="entry name" value="FLVCR1-2_SLC49-like"/>
</dbReference>
<feature type="transmembrane region" description="Helical" evidence="5">
    <location>
        <begin position="396"/>
        <end position="417"/>
    </location>
</feature>
<proteinExistence type="predicted"/>
<feature type="transmembrane region" description="Helical" evidence="5">
    <location>
        <begin position="144"/>
        <end position="163"/>
    </location>
</feature>
<feature type="transmembrane region" description="Helical" evidence="5">
    <location>
        <begin position="364"/>
        <end position="384"/>
    </location>
</feature>
<dbReference type="GO" id="GO:0022857">
    <property type="term" value="F:transmembrane transporter activity"/>
    <property type="evidence" value="ECO:0007669"/>
    <property type="project" value="InterPro"/>
</dbReference>
<dbReference type="SUPFAM" id="SSF103473">
    <property type="entry name" value="MFS general substrate transporter"/>
    <property type="match status" value="1"/>
</dbReference>
<feature type="transmembrane region" description="Helical" evidence="5">
    <location>
        <begin position="77"/>
        <end position="94"/>
    </location>
</feature>
<feature type="transmembrane region" description="Helical" evidence="5">
    <location>
        <begin position="329"/>
        <end position="352"/>
    </location>
</feature>
<keyword evidence="3 5" id="KW-1133">Transmembrane helix</keyword>
<dbReference type="Pfam" id="PF07690">
    <property type="entry name" value="MFS_1"/>
    <property type="match status" value="1"/>
</dbReference>
<evidence type="ECO:0008006" key="8">
    <source>
        <dbReference type="Google" id="ProtNLM"/>
    </source>
</evidence>
<evidence type="ECO:0000256" key="2">
    <source>
        <dbReference type="ARBA" id="ARBA00022692"/>
    </source>
</evidence>
<feature type="transmembrane region" description="Helical" evidence="5">
    <location>
        <begin position="12"/>
        <end position="30"/>
    </location>
</feature>
<evidence type="ECO:0000256" key="4">
    <source>
        <dbReference type="ARBA" id="ARBA00023136"/>
    </source>
</evidence>
<evidence type="ECO:0000256" key="5">
    <source>
        <dbReference type="SAM" id="Phobius"/>
    </source>
</evidence>
<feature type="transmembrane region" description="Helical" evidence="5">
    <location>
        <begin position="273"/>
        <end position="292"/>
    </location>
</feature>
<dbReference type="PANTHER" id="PTHR10924">
    <property type="entry name" value="MAJOR FACILITATOR SUPERFAMILY PROTEIN-RELATED"/>
    <property type="match status" value="1"/>
</dbReference>
<dbReference type="InParanoid" id="A0A067MUX1"/>
<evidence type="ECO:0000256" key="1">
    <source>
        <dbReference type="ARBA" id="ARBA00004141"/>
    </source>
</evidence>
<keyword evidence="2 5" id="KW-0812">Transmembrane</keyword>
<dbReference type="EMBL" id="KL198033">
    <property type="protein sequence ID" value="KDQ15326.1"/>
    <property type="molecule type" value="Genomic_DNA"/>
</dbReference>
<evidence type="ECO:0000256" key="3">
    <source>
        <dbReference type="ARBA" id="ARBA00022989"/>
    </source>
</evidence>
<accession>A0A067MUX1</accession>
<dbReference type="Gene3D" id="1.20.1250.20">
    <property type="entry name" value="MFS general substrate transporter like domains"/>
    <property type="match status" value="2"/>
</dbReference>
<reference evidence="7" key="1">
    <citation type="journal article" date="2014" name="Proc. Natl. Acad. Sci. U.S.A.">
        <title>Extensive sampling of basidiomycete genomes demonstrates inadequacy of the white-rot/brown-rot paradigm for wood decay fungi.</title>
        <authorList>
            <person name="Riley R."/>
            <person name="Salamov A.A."/>
            <person name="Brown D.W."/>
            <person name="Nagy L.G."/>
            <person name="Floudas D."/>
            <person name="Held B.W."/>
            <person name="Levasseur A."/>
            <person name="Lombard V."/>
            <person name="Morin E."/>
            <person name="Otillar R."/>
            <person name="Lindquist E.A."/>
            <person name="Sun H."/>
            <person name="LaButti K.M."/>
            <person name="Schmutz J."/>
            <person name="Jabbour D."/>
            <person name="Luo H."/>
            <person name="Baker S.E."/>
            <person name="Pisabarro A.G."/>
            <person name="Walton J.D."/>
            <person name="Blanchette R.A."/>
            <person name="Henrissat B."/>
            <person name="Martin F."/>
            <person name="Cullen D."/>
            <person name="Hibbett D.S."/>
            <person name="Grigoriev I.V."/>
        </authorList>
    </citation>
    <scope>NUCLEOTIDE SEQUENCE [LARGE SCALE GENOMIC DNA]</scope>
    <source>
        <strain evidence="7">FD-172 SS1</strain>
    </source>
</reference>
<name>A0A067MUX1_BOTB1</name>
<dbReference type="InterPro" id="IPR011701">
    <property type="entry name" value="MFS"/>
</dbReference>
<feature type="transmembrane region" description="Helical" evidence="5">
    <location>
        <begin position="169"/>
        <end position="191"/>
    </location>
</feature>
<dbReference type="GO" id="GO:0016020">
    <property type="term" value="C:membrane"/>
    <property type="evidence" value="ECO:0007669"/>
    <property type="project" value="UniProtKB-SubCell"/>
</dbReference>
<dbReference type="PROSITE" id="PS51257">
    <property type="entry name" value="PROKAR_LIPOPROTEIN"/>
    <property type="match status" value="1"/>
</dbReference>
<dbReference type="OrthoDB" id="422206at2759"/>
<keyword evidence="4 5" id="KW-0472">Membrane</keyword>
<dbReference type="InterPro" id="IPR036259">
    <property type="entry name" value="MFS_trans_sf"/>
</dbReference>
<sequence>MEFRLYKRRWVGVVALFVLNVAAGCNWLWFGAIANDVASTFDISLTKVNWLSNVVNLMYLPVSCVVPVVSARFGLRTSCIFGSVVLFIACWLRYAATAHSLSPSGAYAVLMVAQLLAGLGQPWFQVLGPKYSEAWFDLGGRTTATAIIAIANPVGGAIGQVLSPATDGVRTSILVLAILTSVCVPFAFLIFTAPPIPPTYAGSQPSPPVMHTLRAALGLQRHGEMGMNPREKLDFAILTLLFGVLVAAANMFFTLVNQIFAPYGYSSDASGNMGAALILSGIAASIISAPVFDRFLTHHLSGTAKVIVPVIAVCWVSLIWDVTPHNYTGLYIVLVLIGIGSFMLLPVALELGCEVTRSAETSSAVLWFSANLFSFIFIIIGNALRAGPDASPPLNMHRTLIFIGSVVAVAAVSVFWVNGKQVRREQDAAAREAKDS</sequence>
<feature type="transmembrane region" description="Helical" evidence="5">
    <location>
        <begin position="235"/>
        <end position="253"/>
    </location>
</feature>
<gene>
    <name evidence="6" type="ORF">BOTBODRAFT_108891</name>
</gene>
<keyword evidence="7" id="KW-1185">Reference proteome</keyword>
<protein>
    <recommendedName>
        <fullName evidence="8">Major facilitator superfamily (MFS) profile domain-containing protein</fullName>
    </recommendedName>
</protein>
<feature type="transmembrane region" description="Helical" evidence="5">
    <location>
        <begin position="106"/>
        <end position="124"/>
    </location>
</feature>
<dbReference type="PANTHER" id="PTHR10924:SF6">
    <property type="entry name" value="SOLUTE CARRIER FAMILY 49 MEMBER A3"/>
    <property type="match status" value="1"/>
</dbReference>
<organism evidence="6 7">
    <name type="scientific">Botryobasidium botryosum (strain FD-172 SS1)</name>
    <dbReference type="NCBI Taxonomy" id="930990"/>
    <lineage>
        <taxon>Eukaryota</taxon>
        <taxon>Fungi</taxon>
        <taxon>Dikarya</taxon>
        <taxon>Basidiomycota</taxon>
        <taxon>Agaricomycotina</taxon>
        <taxon>Agaricomycetes</taxon>
        <taxon>Cantharellales</taxon>
        <taxon>Botryobasidiaceae</taxon>
        <taxon>Botryobasidium</taxon>
    </lineage>
</organism>
<dbReference type="Proteomes" id="UP000027195">
    <property type="component" value="Unassembled WGS sequence"/>
</dbReference>
<evidence type="ECO:0000313" key="7">
    <source>
        <dbReference type="Proteomes" id="UP000027195"/>
    </source>
</evidence>
<dbReference type="HOGENOM" id="CLU_023132_2_0_1"/>
<evidence type="ECO:0000313" key="6">
    <source>
        <dbReference type="EMBL" id="KDQ15326.1"/>
    </source>
</evidence>
<dbReference type="AlphaFoldDB" id="A0A067MUX1"/>
<comment type="subcellular location">
    <subcellularLocation>
        <location evidence="1">Membrane</location>
        <topology evidence="1">Multi-pass membrane protein</topology>
    </subcellularLocation>
</comment>